<organism evidence="7 8">
    <name type="scientific">Tabrizicola piscis</name>
    <dbReference type="NCBI Taxonomy" id="2494374"/>
    <lineage>
        <taxon>Bacteria</taxon>
        <taxon>Pseudomonadati</taxon>
        <taxon>Pseudomonadota</taxon>
        <taxon>Alphaproteobacteria</taxon>
        <taxon>Rhodobacterales</taxon>
        <taxon>Paracoccaceae</taxon>
        <taxon>Tabrizicola</taxon>
    </lineage>
</organism>
<keyword evidence="4 6" id="KW-1133">Transmembrane helix</keyword>
<evidence type="ECO:0000256" key="2">
    <source>
        <dbReference type="ARBA" id="ARBA00022475"/>
    </source>
</evidence>
<keyword evidence="3 6" id="KW-0812">Transmembrane</keyword>
<feature type="transmembrane region" description="Helical" evidence="6">
    <location>
        <begin position="80"/>
        <end position="98"/>
    </location>
</feature>
<evidence type="ECO:0000313" key="7">
    <source>
        <dbReference type="EMBL" id="AZL61196.1"/>
    </source>
</evidence>
<accession>A0A3S8UC82</accession>
<protein>
    <submittedName>
        <fullName evidence="7">LysE family translocator</fullName>
    </submittedName>
</protein>
<dbReference type="PANTHER" id="PTHR30086:SF20">
    <property type="entry name" value="ARGININE EXPORTER PROTEIN ARGO-RELATED"/>
    <property type="match status" value="1"/>
</dbReference>
<feature type="transmembrane region" description="Helical" evidence="6">
    <location>
        <begin position="118"/>
        <end position="137"/>
    </location>
</feature>
<feature type="transmembrane region" description="Helical" evidence="6">
    <location>
        <begin position="149"/>
        <end position="174"/>
    </location>
</feature>
<evidence type="ECO:0000256" key="5">
    <source>
        <dbReference type="ARBA" id="ARBA00023136"/>
    </source>
</evidence>
<dbReference type="Pfam" id="PF01810">
    <property type="entry name" value="LysE"/>
    <property type="match status" value="1"/>
</dbReference>
<dbReference type="PIRSF" id="PIRSF006324">
    <property type="entry name" value="LeuE"/>
    <property type="match status" value="1"/>
</dbReference>
<feature type="transmembrane region" description="Helical" evidence="6">
    <location>
        <begin position="42"/>
        <end position="68"/>
    </location>
</feature>
<name>A0A3S8UC82_9RHOB</name>
<gene>
    <name evidence="7" type="ORF">EI545_14505</name>
</gene>
<keyword evidence="2" id="KW-1003">Cell membrane</keyword>
<dbReference type="EMBL" id="CP034328">
    <property type="protein sequence ID" value="AZL61196.1"/>
    <property type="molecule type" value="Genomic_DNA"/>
</dbReference>
<keyword evidence="5 6" id="KW-0472">Membrane</keyword>
<sequence length="208" mass="21604">MLAVDPLVLLAFIPAGLALNLTPGADMMFCLGQGLRGGRRAAMAANFGIAAGGMVHVTLAALGLGALVATHPAAFEAIRWLGVAYLLWLALSALRSPLPTGTEVSPSPALRVFGQALMVNLLNPKVILFILAFLPQFVDPARPILPQFLTLGVVFSLGGLIVNGTVGLFAGSIGQRLARSAGFARWLGRISAGIFGALALRLALLQRT</sequence>
<reference evidence="7 8" key="1">
    <citation type="submission" date="2018-12" db="EMBL/GenBank/DDBJ databases">
        <title>Complete genome sequencing of Tabrizicola sp. K13M18.</title>
        <authorList>
            <person name="Bae J.-W."/>
        </authorList>
    </citation>
    <scope>NUCLEOTIDE SEQUENCE [LARGE SCALE GENOMIC DNA]</scope>
    <source>
        <strain evidence="7 8">K13M18</strain>
    </source>
</reference>
<dbReference type="GO" id="GO:0005886">
    <property type="term" value="C:plasma membrane"/>
    <property type="evidence" value="ECO:0007669"/>
    <property type="project" value="UniProtKB-SubCell"/>
</dbReference>
<dbReference type="OrthoDB" id="9807053at2"/>
<evidence type="ECO:0000313" key="8">
    <source>
        <dbReference type="Proteomes" id="UP000282002"/>
    </source>
</evidence>
<evidence type="ECO:0000256" key="3">
    <source>
        <dbReference type="ARBA" id="ARBA00022692"/>
    </source>
</evidence>
<dbReference type="AlphaFoldDB" id="A0A3S8UC82"/>
<dbReference type="KEGG" id="taw:EI545_14505"/>
<keyword evidence="8" id="KW-1185">Reference proteome</keyword>
<dbReference type="GO" id="GO:0015171">
    <property type="term" value="F:amino acid transmembrane transporter activity"/>
    <property type="evidence" value="ECO:0007669"/>
    <property type="project" value="TreeGrafter"/>
</dbReference>
<proteinExistence type="predicted"/>
<evidence type="ECO:0000256" key="6">
    <source>
        <dbReference type="SAM" id="Phobius"/>
    </source>
</evidence>
<dbReference type="Proteomes" id="UP000282002">
    <property type="component" value="Chromosome"/>
</dbReference>
<comment type="subcellular location">
    <subcellularLocation>
        <location evidence="1">Cell membrane</location>
        <topology evidence="1">Multi-pass membrane protein</topology>
    </subcellularLocation>
</comment>
<evidence type="ECO:0000256" key="4">
    <source>
        <dbReference type="ARBA" id="ARBA00022989"/>
    </source>
</evidence>
<evidence type="ECO:0000256" key="1">
    <source>
        <dbReference type="ARBA" id="ARBA00004651"/>
    </source>
</evidence>
<dbReference type="InterPro" id="IPR001123">
    <property type="entry name" value="LeuE-type"/>
</dbReference>
<dbReference type="PANTHER" id="PTHR30086">
    <property type="entry name" value="ARGININE EXPORTER PROTEIN ARGO"/>
    <property type="match status" value="1"/>
</dbReference>
<feature type="transmembrane region" description="Helical" evidence="6">
    <location>
        <begin position="186"/>
        <end position="204"/>
    </location>
</feature>